<feature type="signal peptide" evidence="2">
    <location>
        <begin position="1"/>
        <end position="27"/>
    </location>
</feature>
<proteinExistence type="predicted"/>
<sequence length="698" mass="74637">MKRNHFTSPRVIAAVALAGAVSCLALASTTLASTTHSGTTHSGTARSGTTRSGDAPRPIVVGGHRVEVPVSGGTATVDTTSLRVTARTDQGTVELSAPAATAPGKPGSVTTSPGTAHWSYPDTGLDVTARAGDNGRLVLSVRAAEKATSKATGKAAGETARTLSWPVTGTDRRATAVQLPRGEGLSLPVADRFWNSSRADLVDTDMAMESDLSMPLWGYTLGDRQGVSYLVPSDIGTSLRVTSDAGKLRTAATHRFSRADGTTRYTVAFSLTDGSPVAAARDYRAWLGEHGQLKSLREKIRETPATRKLLGAFHAYLWGDARKADFMGRLRGLGVDRMWLGYDADDRPMDAAATVAAKKAGYLVGPYDSFANGQDPATSDAPTSAWPGTVYPDFCVRDGDGKPVPGFHDRGCYLSSEAFEKAEPRHHYLADRTREMTKAGADSYFLDVDAAGELFRDHSPAHPMTKAQDRANRLARMTRLSDRGLVLGSESAGAWANRDLAFDHGSGTPVAGGLWTAQRDKETWGGYAPADAPGVFFKPAELPADVAKAMYDPVYRVPLYETVLHDSVVNTERWELSYDKLPRQKTDRALLGMLYNTPLNFVLTGDSLERNGRELATLQKYFAPLHKAAGTEPLTDFRALTADRTVQRTVFGDGTLTVTANFGSTPHKGLPGGCVDAELRDDTAPRRLCPATMNGTAG</sequence>
<dbReference type="KEGG" id="svl:Strvi_5974"/>
<organism evidence="3 4">
    <name type="scientific">Streptomyces violaceusniger (strain Tu 4113)</name>
    <dbReference type="NCBI Taxonomy" id="653045"/>
    <lineage>
        <taxon>Bacteria</taxon>
        <taxon>Bacillati</taxon>
        <taxon>Actinomycetota</taxon>
        <taxon>Actinomycetes</taxon>
        <taxon>Kitasatosporales</taxon>
        <taxon>Streptomycetaceae</taxon>
        <taxon>Streptomyces</taxon>
        <taxon>Streptomyces violaceusniger group</taxon>
    </lineage>
</organism>
<protein>
    <submittedName>
        <fullName evidence="3">Lipoprotein</fullName>
    </submittedName>
</protein>
<accession>G2PGA1</accession>
<dbReference type="PROSITE" id="PS51257">
    <property type="entry name" value="PROKAR_LIPOPROTEIN"/>
    <property type="match status" value="1"/>
</dbReference>
<evidence type="ECO:0000313" key="3">
    <source>
        <dbReference type="EMBL" id="AEM85480.1"/>
    </source>
</evidence>
<reference evidence="3" key="1">
    <citation type="submission" date="2011-08" db="EMBL/GenBank/DDBJ databases">
        <title>Complete sequence of chromosome of Streptomyces violaceusniger Tu 4113.</title>
        <authorList>
            <consortium name="US DOE Joint Genome Institute"/>
            <person name="Lucas S."/>
            <person name="Han J."/>
            <person name="Lapidus A."/>
            <person name="Cheng J.-F."/>
            <person name="Goodwin L."/>
            <person name="Pitluck S."/>
            <person name="Peters L."/>
            <person name="Ivanova N."/>
            <person name="Daligault H."/>
            <person name="Detter J.C."/>
            <person name="Han C."/>
            <person name="Tapia R."/>
            <person name="Land M."/>
            <person name="Hauser L."/>
            <person name="Kyrpides N."/>
            <person name="Ivanova N."/>
            <person name="Pagani I."/>
            <person name="Hagen A."/>
            <person name="Katz L."/>
            <person name="Fiedler H.-P."/>
            <person name="Keasling J."/>
            <person name="Fortman J."/>
            <person name="Woyke T."/>
        </authorList>
    </citation>
    <scope>NUCLEOTIDE SEQUENCE [LARGE SCALE GENOMIC DNA]</scope>
    <source>
        <strain evidence="3">Tu 4113</strain>
    </source>
</reference>
<feature type="region of interest" description="Disordered" evidence="1">
    <location>
        <begin position="32"/>
        <end position="59"/>
    </location>
</feature>
<dbReference type="InterPro" id="IPR021459">
    <property type="entry name" value="GH101-related"/>
</dbReference>
<keyword evidence="2" id="KW-0732">Signal</keyword>
<evidence type="ECO:0000256" key="2">
    <source>
        <dbReference type="SAM" id="SignalP"/>
    </source>
</evidence>
<dbReference type="eggNOG" id="ENOG502Z8EC">
    <property type="taxonomic scope" value="Bacteria"/>
</dbReference>
<dbReference type="Pfam" id="PF11308">
    <property type="entry name" value="Glyco_hydro_129"/>
    <property type="match status" value="1"/>
</dbReference>
<keyword evidence="3" id="KW-0449">Lipoprotein</keyword>
<dbReference type="Proteomes" id="UP000008703">
    <property type="component" value="Chromosome"/>
</dbReference>
<name>G2PGA1_STRV4</name>
<feature type="chain" id="PRO_5039328387" evidence="2">
    <location>
        <begin position="28"/>
        <end position="698"/>
    </location>
</feature>
<feature type="region of interest" description="Disordered" evidence="1">
    <location>
        <begin position="95"/>
        <end position="114"/>
    </location>
</feature>
<gene>
    <name evidence="3" type="ORF">Strvi_5974</name>
</gene>
<dbReference type="AlphaFoldDB" id="G2PGA1"/>
<dbReference type="RefSeq" id="WP_014058965.1">
    <property type="nucleotide sequence ID" value="NC_015957.1"/>
</dbReference>
<evidence type="ECO:0000256" key="1">
    <source>
        <dbReference type="SAM" id="MobiDB-lite"/>
    </source>
</evidence>
<dbReference type="HOGENOM" id="CLU_009699_0_0_11"/>
<keyword evidence="4" id="KW-1185">Reference proteome</keyword>
<evidence type="ECO:0000313" key="4">
    <source>
        <dbReference type="Proteomes" id="UP000008703"/>
    </source>
</evidence>
<feature type="compositionally biased region" description="Low complexity" evidence="1">
    <location>
        <begin position="32"/>
        <end position="53"/>
    </location>
</feature>
<dbReference type="EMBL" id="CP002994">
    <property type="protein sequence ID" value="AEM85480.1"/>
    <property type="molecule type" value="Genomic_DNA"/>
</dbReference>